<feature type="transmembrane region" description="Helical" evidence="9">
    <location>
        <begin position="43"/>
        <end position="61"/>
    </location>
</feature>
<keyword evidence="4" id="KW-0762">Sugar transport</keyword>
<dbReference type="InterPro" id="IPR036259">
    <property type="entry name" value="MFS_trans_sf"/>
</dbReference>
<keyword evidence="7 9" id="KW-1133">Transmembrane helix</keyword>
<sequence>MGITSIFMLVIMIIYILFFGGTVGPILWIIIPELSPNIIRGKLMSWATFLIWSGSFIVSQTFPMLTDNRLLNEWFNGSFPFLLYGLCCLLWFLLNLFCVTETKDKSLEQISAEMSAA</sequence>
<feature type="transmembrane region" description="Helical" evidence="9">
    <location>
        <begin position="6"/>
        <end position="31"/>
    </location>
</feature>
<dbReference type="PANTHER" id="PTHR48020:SF12">
    <property type="entry name" value="PROTON MYO-INOSITOL COTRANSPORTER"/>
    <property type="match status" value="1"/>
</dbReference>
<evidence type="ECO:0000313" key="11">
    <source>
        <dbReference type="EMBL" id="VTN15057.1"/>
    </source>
</evidence>
<evidence type="ECO:0000256" key="5">
    <source>
        <dbReference type="ARBA" id="ARBA00022692"/>
    </source>
</evidence>
<dbReference type="InterPro" id="IPR020846">
    <property type="entry name" value="MFS_dom"/>
</dbReference>
<dbReference type="PANTHER" id="PTHR48020">
    <property type="entry name" value="PROTON MYO-INOSITOL COTRANSPORTER"/>
    <property type="match status" value="1"/>
</dbReference>
<dbReference type="InterPro" id="IPR050814">
    <property type="entry name" value="Myo-inositol_Transporter"/>
</dbReference>
<evidence type="ECO:0000256" key="6">
    <source>
        <dbReference type="ARBA" id="ARBA00022847"/>
    </source>
</evidence>
<name>A0A4U9DAA3_RAOTE</name>
<evidence type="ECO:0000256" key="3">
    <source>
        <dbReference type="ARBA" id="ARBA00022475"/>
    </source>
</evidence>
<evidence type="ECO:0000256" key="4">
    <source>
        <dbReference type="ARBA" id="ARBA00022597"/>
    </source>
</evidence>
<dbReference type="AlphaFoldDB" id="A0A4U9DAA3"/>
<evidence type="ECO:0000256" key="7">
    <source>
        <dbReference type="ARBA" id="ARBA00022989"/>
    </source>
</evidence>
<evidence type="ECO:0000313" key="12">
    <source>
        <dbReference type="Proteomes" id="UP000339249"/>
    </source>
</evidence>
<dbReference type="GO" id="GO:0016020">
    <property type="term" value="C:membrane"/>
    <property type="evidence" value="ECO:0007669"/>
    <property type="project" value="UniProtKB-SubCell"/>
</dbReference>
<organism evidence="11 12">
    <name type="scientific">Raoultella terrigena</name>
    <name type="common">Klebsiella terrigena</name>
    <dbReference type="NCBI Taxonomy" id="577"/>
    <lineage>
        <taxon>Bacteria</taxon>
        <taxon>Pseudomonadati</taxon>
        <taxon>Pseudomonadota</taxon>
        <taxon>Gammaproteobacteria</taxon>
        <taxon>Enterobacterales</taxon>
        <taxon>Enterobacteriaceae</taxon>
        <taxon>Klebsiella/Raoultella group</taxon>
        <taxon>Raoultella</taxon>
    </lineage>
</organism>
<dbReference type="GO" id="GO:0015293">
    <property type="term" value="F:symporter activity"/>
    <property type="evidence" value="ECO:0007669"/>
    <property type="project" value="UniProtKB-KW"/>
</dbReference>
<dbReference type="Gene3D" id="1.20.1250.20">
    <property type="entry name" value="MFS general substrate transporter like domains"/>
    <property type="match status" value="1"/>
</dbReference>
<proteinExistence type="predicted"/>
<evidence type="ECO:0000256" key="2">
    <source>
        <dbReference type="ARBA" id="ARBA00022448"/>
    </source>
</evidence>
<protein>
    <submittedName>
        <fullName evidence="11">D-xylose transporter</fullName>
    </submittedName>
</protein>
<dbReference type="Proteomes" id="UP000339249">
    <property type="component" value="Unassembled WGS sequence"/>
</dbReference>
<evidence type="ECO:0000259" key="10">
    <source>
        <dbReference type="PROSITE" id="PS50850"/>
    </source>
</evidence>
<dbReference type="SUPFAM" id="SSF103473">
    <property type="entry name" value="MFS general substrate transporter"/>
    <property type="match status" value="1"/>
</dbReference>
<dbReference type="InterPro" id="IPR005828">
    <property type="entry name" value="MFS_sugar_transport-like"/>
</dbReference>
<gene>
    <name evidence="11" type="primary">xylE_2</name>
    <name evidence="11" type="ORF">NCTC9185_07136</name>
</gene>
<keyword evidence="6" id="KW-0769">Symport</keyword>
<evidence type="ECO:0000256" key="9">
    <source>
        <dbReference type="SAM" id="Phobius"/>
    </source>
</evidence>
<dbReference type="Pfam" id="PF00083">
    <property type="entry name" value="Sugar_tr"/>
    <property type="match status" value="1"/>
</dbReference>
<evidence type="ECO:0000256" key="8">
    <source>
        <dbReference type="ARBA" id="ARBA00023136"/>
    </source>
</evidence>
<comment type="subcellular location">
    <subcellularLocation>
        <location evidence="1">Membrane</location>
    </subcellularLocation>
</comment>
<keyword evidence="5 9" id="KW-0812">Transmembrane</keyword>
<dbReference type="EMBL" id="CABDVU010000001">
    <property type="protein sequence ID" value="VTN15057.1"/>
    <property type="molecule type" value="Genomic_DNA"/>
</dbReference>
<reference evidence="11 12" key="1">
    <citation type="submission" date="2019-04" db="EMBL/GenBank/DDBJ databases">
        <authorList>
            <consortium name="Pathogen Informatics"/>
        </authorList>
    </citation>
    <scope>NUCLEOTIDE SEQUENCE [LARGE SCALE GENOMIC DNA]</scope>
    <source>
        <strain evidence="11 12">NCTC9185</strain>
    </source>
</reference>
<keyword evidence="2" id="KW-0813">Transport</keyword>
<keyword evidence="8 9" id="KW-0472">Membrane</keyword>
<feature type="transmembrane region" description="Helical" evidence="9">
    <location>
        <begin position="81"/>
        <end position="99"/>
    </location>
</feature>
<dbReference type="PROSITE" id="PS50850">
    <property type="entry name" value="MFS"/>
    <property type="match status" value="1"/>
</dbReference>
<accession>A0A4U9DAA3</accession>
<keyword evidence="3" id="KW-1003">Cell membrane</keyword>
<evidence type="ECO:0000256" key="1">
    <source>
        <dbReference type="ARBA" id="ARBA00004370"/>
    </source>
</evidence>
<feature type="domain" description="Major facilitator superfamily (MFS) profile" evidence="10">
    <location>
        <begin position="1"/>
        <end position="103"/>
    </location>
</feature>